<evidence type="ECO:0000313" key="1">
    <source>
        <dbReference type="EMBL" id="ETJ23524.1"/>
    </source>
</evidence>
<protein>
    <submittedName>
        <fullName evidence="1">Uncharacterized protein</fullName>
    </submittedName>
</protein>
<organism evidence="1 2">
    <name type="scientific">Escherichia coli DORA_A_5_14_21</name>
    <dbReference type="NCBI Taxonomy" id="1403943"/>
    <lineage>
        <taxon>Bacteria</taxon>
        <taxon>Pseudomonadati</taxon>
        <taxon>Pseudomonadota</taxon>
        <taxon>Gammaproteobacteria</taxon>
        <taxon>Enterobacterales</taxon>
        <taxon>Enterobacteriaceae</taxon>
        <taxon>Escherichia</taxon>
    </lineage>
</organism>
<name>W1X475_ECOLX</name>
<evidence type="ECO:0000313" key="2">
    <source>
        <dbReference type="Proteomes" id="UP000018853"/>
    </source>
</evidence>
<comment type="caution">
    <text evidence="1">The sequence shown here is derived from an EMBL/GenBank/DDBJ whole genome shotgun (WGS) entry which is preliminary data.</text>
</comment>
<sequence>MRVALMQAGGAGAKYNRDALVTIFRDSVINLRLDLRQRRQQDLIVARAVRSEFFGDKRKLAIHASQDRLRMPLQPACAWAHSGGDTASQVGCDFVKIISQGVDHADGGNINHISHLSIEW</sequence>
<dbReference type="Proteomes" id="UP000018853">
    <property type="component" value="Unassembled WGS sequence"/>
</dbReference>
<dbReference type="PATRIC" id="fig|1403943.3.peg.2547"/>
<gene>
    <name evidence="1" type="ORF">Q609_ECAC01512G0008</name>
</gene>
<accession>W1X475</accession>
<dbReference type="AlphaFoldDB" id="W1X475"/>
<dbReference type="EMBL" id="AZLZ01001512">
    <property type="protein sequence ID" value="ETJ23524.1"/>
    <property type="molecule type" value="Genomic_DNA"/>
</dbReference>
<proteinExistence type="predicted"/>
<reference evidence="1 2" key="1">
    <citation type="submission" date="2013-12" db="EMBL/GenBank/DDBJ databases">
        <title>A Varibaculum cambriense genome reconstructed from a premature infant gut community with otherwise low bacterial novelty that shifts toward anaerobic metabolism during the third week of life.</title>
        <authorList>
            <person name="Brown C.T."/>
            <person name="Sharon I."/>
            <person name="Thomas B.C."/>
            <person name="Castelle C.J."/>
            <person name="Morowitz M.J."/>
            <person name="Banfield J.F."/>
        </authorList>
    </citation>
    <scope>NUCLEOTIDE SEQUENCE [LARGE SCALE GENOMIC DNA]</scope>
    <source>
        <strain evidence="2">DORA_A_5_14_21</strain>
    </source>
</reference>